<protein>
    <recommendedName>
        <fullName evidence="8">Flavin-containing monooxygenase</fullName>
        <ecNumber evidence="8">1.-.-.-</ecNumber>
    </recommendedName>
</protein>
<evidence type="ECO:0000256" key="8">
    <source>
        <dbReference type="RuleBase" id="RU361177"/>
    </source>
</evidence>
<reference evidence="9 10" key="1">
    <citation type="submission" date="2024-11" db="EMBL/GenBank/DDBJ databases">
        <title>Chromosome-level genome assembly of the freshwater bivalve Anodonta woodiana.</title>
        <authorList>
            <person name="Chen X."/>
        </authorList>
    </citation>
    <scope>NUCLEOTIDE SEQUENCE [LARGE SCALE GENOMIC DNA]</scope>
    <source>
        <strain evidence="9">MN2024</strain>
        <tissue evidence="9">Gills</tissue>
    </source>
</reference>
<dbReference type="GO" id="GO:0050660">
    <property type="term" value="F:flavin adenine dinucleotide binding"/>
    <property type="evidence" value="ECO:0007669"/>
    <property type="project" value="UniProtKB-ARBA"/>
</dbReference>
<dbReference type="EMBL" id="JBJQND010000007">
    <property type="protein sequence ID" value="KAL3870813.1"/>
    <property type="molecule type" value="Genomic_DNA"/>
</dbReference>
<keyword evidence="7 8" id="KW-0503">Monooxygenase</keyword>
<dbReference type="InterPro" id="IPR020946">
    <property type="entry name" value="Flavin_mOase-like"/>
</dbReference>
<keyword evidence="3 8" id="KW-0285">Flavoprotein</keyword>
<dbReference type="GO" id="GO:0016709">
    <property type="term" value="F:oxidoreductase activity, acting on paired donors, with incorporation or reduction of molecular oxygen, NAD(P)H as one donor, and incorporation of one atom of oxygen"/>
    <property type="evidence" value="ECO:0007669"/>
    <property type="project" value="UniProtKB-ARBA"/>
</dbReference>
<keyword evidence="6 8" id="KW-0560">Oxidoreductase</keyword>
<dbReference type="PIRSF" id="PIRSF000332">
    <property type="entry name" value="FMO"/>
    <property type="match status" value="1"/>
</dbReference>
<comment type="similarity">
    <text evidence="2 8">Belongs to the FMO family.</text>
</comment>
<dbReference type="PANTHER" id="PTHR23023">
    <property type="entry name" value="DIMETHYLANILINE MONOOXYGENASE"/>
    <property type="match status" value="1"/>
</dbReference>
<evidence type="ECO:0000256" key="5">
    <source>
        <dbReference type="ARBA" id="ARBA00022857"/>
    </source>
</evidence>
<sequence>MAIPKEMTRICVIGAGPSGMSMLYNLAKMKEQGKRIPDVVCYEKQSDCGGLWNFDWRTGVDDHGEPIHGSMYHHLWSNNPKECMELPDYTFDRHFGKAIPSFLPREVVLDYLSGRWKTVEARKLVRLNTIVKHVVYNPDKDNFTVWARDQVDDKDLPPEQFSHVVVATGHFSVPNIPYFKGVETFPGRVLHSHDFRDAREFKGKQLLVVGSSYSAEDILLQCVKFGAKSIVCSSRSGPMGYKWPAQIQERPLLERIEGQTVYFKDGTSTEVDAIIYCTGYKHTFNFLPDNLRLKTENRFYPPNLYKGIIWIQSGNNKLMYIGMQNQFYSMTMFDVQSFWACRVILGEKKLPEKETMEADITRWTHKLEHVTSMAEAIDFQTEYVMDLCRESGYQHNLDVKDIFTEWEQKRRESITTYRDNVFKSKFTGTVSRKHPKPFMDAFDDSLGAFCKLNLL</sequence>
<evidence type="ECO:0000313" key="9">
    <source>
        <dbReference type="EMBL" id="KAL3870813.1"/>
    </source>
</evidence>
<keyword evidence="4 8" id="KW-0274">FAD</keyword>
<evidence type="ECO:0000256" key="2">
    <source>
        <dbReference type="ARBA" id="ARBA00009183"/>
    </source>
</evidence>
<accession>A0ABD3WC56</accession>
<evidence type="ECO:0000256" key="3">
    <source>
        <dbReference type="ARBA" id="ARBA00022630"/>
    </source>
</evidence>
<dbReference type="InterPro" id="IPR036188">
    <property type="entry name" value="FAD/NAD-bd_sf"/>
</dbReference>
<dbReference type="AlphaFoldDB" id="A0ABD3WC56"/>
<keyword evidence="5" id="KW-0521">NADP</keyword>
<dbReference type="PRINTS" id="PR00370">
    <property type="entry name" value="FMOXYGENASE"/>
</dbReference>
<evidence type="ECO:0000256" key="6">
    <source>
        <dbReference type="ARBA" id="ARBA00023002"/>
    </source>
</evidence>
<gene>
    <name evidence="9" type="ORF">ACJMK2_038853</name>
</gene>
<evidence type="ECO:0000256" key="1">
    <source>
        <dbReference type="ARBA" id="ARBA00001974"/>
    </source>
</evidence>
<dbReference type="InterPro" id="IPR050346">
    <property type="entry name" value="FMO-like"/>
</dbReference>
<comment type="cofactor">
    <cofactor evidence="1 8">
        <name>FAD</name>
        <dbReference type="ChEBI" id="CHEBI:57692"/>
    </cofactor>
</comment>
<comment type="caution">
    <text evidence="9">The sequence shown here is derived from an EMBL/GenBank/DDBJ whole genome shotgun (WGS) entry which is preliminary data.</text>
</comment>
<dbReference type="InterPro" id="IPR000960">
    <property type="entry name" value="Flavin_mOase"/>
</dbReference>
<dbReference type="EC" id="1.-.-.-" evidence="8"/>
<dbReference type="SUPFAM" id="SSF51905">
    <property type="entry name" value="FAD/NAD(P)-binding domain"/>
    <property type="match status" value="2"/>
</dbReference>
<keyword evidence="10" id="KW-1185">Reference proteome</keyword>
<evidence type="ECO:0000256" key="7">
    <source>
        <dbReference type="ARBA" id="ARBA00023033"/>
    </source>
</evidence>
<dbReference type="Proteomes" id="UP001634394">
    <property type="component" value="Unassembled WGS sequence"/>
</dbReference>
<organism evidence="9 10">
    <name type="scientific">Sinanodonta woodiana</name>
    <name type="common">Chinese pond mussel</name>
    <name type="synonym">Anodonta woodiana</name>
    <dbReference type="NCBI Taxonomy" id="1069815"/>
    <lineage>
        <taxon>Eukaryota</taxon>
        <taxon>Metazoa</taxon>
        <taxon>Spiralia</taxon>
        <taxon>Lophotrochozoa</taxon>
        <taxon>Mollusca</taxon>
        <taxon>Bivalvia</taxon>
        <taxon>Autobranchia</taxon>
        <taxon>Heteroconchia</taxon>
        <taxon>Palaeoheterodonta</taxon>
        <taxon>Unionida</taxon>
        <taxon>Unionoidea</taxon>
        <taxon>Unionidae</taxon>
        <taxon>Unioninae</taxon>
        <taxon>Sinanodonta</taxon>
    </lineage>
</organism>
<dbReference type="Gene3D" id="3.50.50.60">
    <property type="entry name" value="FAD/NAD(P)-binding domain"/>
    <property type="match status" value="2"/>
</dbReference>
<proteinExistence type="inferred from homology"/>
<evidence type="ECO:0000313" key="10">
    <source>
        <dbReference type="Proteomes" id="UP001634394"/>
    </source>
</evidence>
<dbReference type="FunFam" id="3.50.50.60:FF:000138">
    <property type="entry name" value="Flavin-containing monooxygenase"/>
    <property type="match status" value="1"/>
</dbReference>
<evidence type="ECO:0000256" key="4">
    <source>
        <dbReference type="ARBA" id="ARBA00022827"/>
    </source>
</evidence>
<dbReference type="Pfam" id="PF00743">
    <property type="entry name" value="FMO-like"/>
    <property type="match status" value="2"/>
</dbReference>
<name>A0ABD3WC56_SINWO</name>